<feature type="transmembrane region" description="Helical" evidence="7">
    <location>
        <begin position="175"/>
        <end position="194"/>
    </location>
</feature>
<dbReference type="AlphaFoldDB" id="A0AAU8DLG0"/>
<feature type="transmembrane region" description="Helical" evidence="7">
    <location>
        <begin position="200"/>
        <end position="218"/>
    </location>
</feature>
<dbReference type="Gene3D" id="1.20.1250.20">
    <property type="entry name" value="MFS general substrate transporter like domains"/>
    <property type="match status" value="1"/>
</dbReference>
<accession>A0AAU8DLG0</accession>
<evidence type="ECO:0000256" key="7">
    <source>
        <dbReference type="SAM" id="Phobius"/>
    </source>
</evidence>
<feature type="transmembrane region" description="Helical" evidence="7">
    <location>
        <begin position="409"/>
        <end position="427"/>
    </location>
</feature>
<reference evidence="8" key="1">
    <citation type="submission" date="2024-05" db="EMBL/GenBank/DDBJ databases">
        <authorList>
            <person name="Cai S.Y."/>
            <person name="Jin L.M."/>
            <person name="Li H.R."/>
        </authorList>
    </citation>
    <scope>NUCLEOTIDE SEQUENCE</scope>
    <source>
        <strain evidence="8">A5-74</strain>
    </source>
</reference>
<dbReference type="EMBL" id="CP159218">
    <property type="protein sequence ID" value="XCG63092.1"/>
    <property type="molecule type" value="Genomic_DNA"/>
</dbReference>
<name>A0AAU8DLG0_9ACTN</name>
<evidence type="ECO:0000256" key="4">
    <source>
        <dbReference type="ARBA" id="ARBA00022989"/>
    </source>
</evidence>
<sequence>MPRKLTVTRIAAMRSRQLTSRGVELFRKAATADGADRSGLTHLTYAVMANYAVDAALTVALANTLFFAAASAESTGKVLLYLLITVAPFAVIAPFIGPLLDKIQHGRRIALAATSFGRSLLAIVMAFNFNSWVLYPCALGMMVLSKSFGVLKAALTPRVLPEQITLVKTNSRLTVFGLVAGGVAGGIAAAFAGVTNASGALIWTALCGVAGGVLCLRIPAWVESTEGEVPVQHSEVLTRGRVRRFPPGVSATLWANMANRIETGFLALFIAFVVKTEYSHLSGFQQLLVLGIVGAAAGLGGFVGNALGTQITLTRPDVIAAWGVVAVGVTCLVAIMIPGIAMAAVVGLVGSTSSSLAKVCLDSVIQDRLPEASRASAFGMSESLLQLAWVTGGVVGLLLGGVLHLSGDGVYMLGFAVVTLMVGLGVTQSWLSRSGRALVPALAAAWDRRANRRFAKSRSAGQTSAPRTARFTVPAAGDAEQGPRTQQLPTDEPPATSATRDRRPRKAGRPRR</sequence>
<dbReference type="InterPro" id="IPR011701">
    <property type="entry name" value="MFS"/>
</dbReference>
<dbReference type="GO" id="GO:0022857">
    <property type="term" value="F:transmembrane transporter activity"/>
    <property type="evidence" value="ECO:0007669"/>
    <property type="project" value="InterPro"/>
</dbReference>
<evidence type="ECO:0000256" key="5">
    <source>
        <dbReference type="ARBA" id="ARBA00023136"/>
    </source>
</evidence>
<evidence type="ECO:0000313" key="8">
    <source>
        <dbReference type="EMBL" id="XCG63092.1"/>
    </source>
</evidence>
<feature type="transmembrane region" description="Helical" evidence="7">
    <location>
        <begin position="319"/>
        <end position="349"/>
    </location>
</feature>
<feature type="region of interest" description="Disordered" evidence="6">
    <location>
        <begin position="454"/>
        <end position="512"/>
    </location>
</feature>
<keyword evidence="2" id="KW-1003">Cell membrane</keyword>
<proteinExistence type="predicted"/>
<gene>
    <name evidence="8" type="ORF">ABLG96_18070</name>
</gene>
<keyword evidence="4 7" id="KW-1133">Transmembrane helix</keyword>
<dbReference type="PANTHER" id="PTHR23513">
    <property type="entry name" value="INTEGRAL MEMBRANE EFFLUX PROTEIN-RELATED"/>
    <property type="match status" value="1"/>
</dbReference>
<dbReference type="InterPro" id="IPR036259">
    <property type="entry name" value="MFS_trans_sf"/>
</dbReference>
<evidence type="ECO:0000256" key="2">
    <source>
        <dbReference type="ARBA" id="ARBA00022475"/>
    </source>
</evidence>
<dbReference type="PANTHER" id="PTHR23513:SF18">
    <property type="entry name" value="INTEGRAL MEMBRANE PROTEIN"/>
    <property type="match status" value="1"/>
</dbReference>
<dbReference type="GO" id="GO:0005886">
    <property type="term" value="C:plasma membrane"/>
    <property type="evidence" value="ECO:0007669"/>
    <property type="project" value="UniProtKB-SubCell"/>
</dbReference>
<evidence type="ECO:0000256" key="6">
    <source>
        <dbReference type="SAM" id="MobiDB-lite"/>
    </source>
</evidence>
<feature type="compositionally biased region" description="Basic residues" evidence="6">
    <location>
        <begin position="502"/>
        <end position="512"/>
    </location>
</feature>
<dbReference type="Pfam" id="PF07690">
    <property type="entry name" value="MFS_1"/>
    <property type="match status" value="1"/>
</dbReference>
<comment type="subcellular location">
    <subcellularLocation>
        <location evidence="1">Cell membrane</location>
        <topology evidence="1">Multi-pass membrane protein</topology>
    </subcellularLocation>
</comment>
<keyword evidence="3 7" id="KW-0812">Transmembrane</keyword>
<feature type="transmembrane region" description="Helical" evidence="7">
    <location>
        <begin position="384"/>
        <end position="403"/>
    </location>
</feature>
<organism evidence="8">
    <name type="scientific">Nakamurella sp. A5-74</name>
    <dbReference type="NCBI Taxonomy" id="3158264"/>
    <lineage>
        <taxon>Bacteria</taxon>
        <taxon>Bacillati</taxon>
        <taxon>Actinomycetota</taxon>
        <taxon>Actinomycetes</taxon>
        <taxon>Nakamurellales</taxon>
        <taxon>Nakamurellaceae</taxon>
        <taxon>Nakamurella</taxon>
    </lineage>
</organism>
<dbReference type="RefSeq" id="WP_353648707.1">
    <property type="nucleotide sequence ID" value="NZ_CP159218.1"/>
</dbReference>
<feature type="transmembrane region" description="Helical" evidence="7">
    <location>
        <begin position="287"/>
        <end position="307"/>
    </location>
</feature>
<protein>
    <submittedName>
        <fullName evidence="8">MFS transporter</fullName>
    </submittedName>
</protein>
<evidence type="ECO:0000256" key="1">
    <source>
        <dbReference type="ARBA" id="ARBA00004651"/>
    </source>
</evidence>
<dbReference type="SUPFAM" id="SSF103473">
    <property type="entry name" value="MFS general substrate transporter"/>
    <property type="match status" value="1"/>
</dbReference>
<feature type="transmembrane region" description="Helical" evidence="7">
    <location>
        <begin position="51"/>
        <end position="72"/>
    </location>
</feature>
<keyword evidence="5 7" id="KW-0472">Membrane</keyword>
<feature type="transmembrane region" description="Helical" evidence="7">
    <location>
        <begin position="78"/>
        <end position="97"/>
    </location>
</feature>
<evidence type="ECO:0000256" key="3">
    <source>
        <dbReference type="ARBA" id="ARBA00022692"/>
    </source>
</evidence>